<reference evidence="2" key="1">
    <citation type="submission" date="2021-04" db="EMBL/GenBank/DDBJ databases">
        <title>Genome based classification of Actinospica acidithermotolerans sp. nov., an actinobacterium isolated from an Indonesian hot spring.</title>
        <authorList>
            <person name="Kusuma A.B."/>
            <person name="Putra K.E."/>
            <person name="Nafisah S."/>
            <person name="Loh J."/>
            <person name="Nouioui I."/>
            <person name="Goodfellow M."/>
        </authorList>
    </citation>
    <scope>NUCLEOTIDE SEQUENCE</scope>
    <source>
        <strain evidence="2">CSCA 57</strain>
    </source>
</reference>
<dbReference type="AlphaFoldDB" id="A0A941ET25"/>
<evidence type="ECO:0000259" key="1">
    <source>
        <dbReference type="Pfam" id="PF13480"/>
    </source>
</evidence>
<dbReference type="GO" id="GO:0016746">
    <property type="term" value="F:acyltransferase activity"/>
    <property type="evidence" value="ECO:0007669"/>
    <property type="project" value="UniProtKB-KW"/>
</dbReference>
<keyword evidence="2" id="KW-0808">Transferase</keyword>
<gene>
    <name evidence="2" type="ORF">KDL01_31585</name>
</gene>
<dbReference type="EMBL" id="JAGSOG010000236">
    <property type="protein sequence ID" value="MBR7837860.1"/>
    <property type="molecule type" value="Genomic_DNA"/>
</dbReference>
<dbReference type="Proteomes" id="UP000675781">
    <property type="component" value="Unassembled WGS sequence"/>
</dbReference>
<keyword evidence="3" id="KW-1185">Reference proteome</keyword>
<sequence>MIERMGDVKVITHSGTDMLTDPSWDAFAAEHGTAFHTRRFLLSWWNDRRAKNPASELLTVKVVDGGRLVGLCAFERDAHVLGFAGGRDVVDYMGPAAVAGREKEVAEALARWMFQDAAWTRAALAGLVHCDPVAEALADAVVHLAPDAVVAPYDQAPRIEHAPQGYLALLNSKRRADILRKRRQLSEVVGELSLVDSTCATVAETTDRLLAWKAAADPAMGEFVEAYGDFVRGMLAELSAVDAARVVELHGDGRPLASVIALRHGETVSIYNMAYDMSLSAQGAGLAPGVVLISLLIERSLDQGLRFDFLKGAQDYKLRLGGVPVDLLAITVER</sequence>
<dbReference type="SUPFAM" id="SSF55729">
    <property type="entry name" value="Acyl-CoA N-acyltransferases (Nat)"/>
    <property type="match status" value="1"/>
</dbReference>
<dbReference type="EC" id="2.3.1.-" evidence="2"/>
<organism evidence="2 3">
    <name type="scientific">Actinospica durhamensis</name>
    <dbReference type="NCBI Taxonomy" id="1508375"/>
    <lineage>
        <taxon>Bacteria</taxon>
        <taxon>Bacillati</taxon>
        <taxon>Actinomycetota</taxon>
        <taxon>Actinomycetes</taxon>
        <taxon>Catenulisporales</taxon>
        <taxon>Actinospicaceae</taxon>
        <taxon>Actinospica</taxon>
    </lineage>
</organism>
<keyword evidence="2" id="KW-0012">Acyltransferase</keyword>
<protein>
    <submittedName>
        <fullName evidence="2">GNAT family N-acetyltransferase</fullName>
        <ecNumber evidence="2">2.3.1.-</ecNumber>
    </submittedName>
</protein>
<name>A0A941ET25_9ACTN</name>
<accession>A0A941ET25</accession>
<dbReference type="InterPro" id="IPR038740">
    <property type="entry name" value="BioF2-like_GNAT_dom"/>
</dbReference>
<evidence type="ECO:0000313" key="2">
    <source>
        <dbReference type="EMBL" id="MBR7837860.1"/>
    </source>
</evidence>
<dbReference type="Pfam" id="PF13480">
    <property type="entry name" value="Acetyltransf_6"/>
    <property type="match status" value="1"/>
</dbReference>
<evidence type="ECO:0000313" key="3">
    <source>
        <dbReference type="Proteomes" id="UP000675781"/>
    </source>
</evidence>
<proteinExistence type="predicted"/>
<feature type="domain" description="BioF2-like acetyltransferase" evidence="1">
    <location>
        <begin position="172"/>
        <end position="317"/>
    </location>
</feature>
<comment type="caution">
    <text evidence="2">The sequence shown here is derived from an EMBL/GenBank/DDBJ whole genome shotgun (WGS) entry which is preliminary data.</text>
</comment>
<dbReference type="RefSeq" id="WP_212532323.1">
    <property type="nucleotide sequence ID" value="NZ_JAGSOG010000236.1"/>
</dbReference>
<dbReference type="InterPro" id="IPR016181">
    <property type="entry name" value="Acyl_CoA_acyltransferase"/>
</dbReference>